<dbReference type="RefSeq" id="WP_018580867.1">
    <property type="nucleotide sequence ID" value="NZ_LDYD01000008.1"/>
</dbReference>
<dbReference type="SUPFAM" id="SSF46785">
    <property type="entry name" value="Winged helix' DNA-binding domain"/>
    <property type="match status" value="2"/>
</dbReference>
<evidence type="ECO:0000313" key="2">
    <source>
        <dbReference type="EMBL" id="STC70207.1"/>
    </source>
</evidence>
<protein>
    <submittedName>
        <fullName evidence="2">Aerobic repressor of nitrate reductase R</fullName>
    </submittedName>
</protein>
<gene>
    <name evidence="2" type="primary">ArnR</name>
    <name evidence="2" type="ORF">NCTC11862_02017</name>
</gene>
<reference evidence="2 3" key="1">
    <citation type="submission" date="2018-06" db="EMBL/GenBank/DDBJ databases">
        <authorList>
            <consortium name="Pathogen Informatics"/>
            <person name="Doyle S."/>
        </authorList>
    </citation>
    <scope>NUCLEOTIDE SEQUENCE [LARGE SCALE GENOMIC DNA]</scope>
    <source>
        <strain evidence="2 3">NCTC11862</strain>
    </source>
</reference>
<name>A0A376CPR9_9CORY</name>
<dbReference type="GO" id="GO:0003677">
    <property type="term" value="F:DNA binding"/>
    <property type="evidence" value="ECO:0007669"/>
    <property type="project" value="InterPro"/>
</dbReference>
<proteinExistence type="predicted"/>
<dbReference type="GO" id="GO:0006355">
    <property type="term" value="P:regulation of DNA-templated transcription"/>
    <property type="evidence" value="ECO:0007669"/>
    <property type="project" value="InterPro"/>
</dbReference>
<dbReference type="STRING" id="35756.GCA_001044155_02242"/>
<sequence length="239" mass="26013">MDKGTYPRPATALYPEMLKLSPKQTEVLATLQKYPRGARAAEIAEDLGMHVNTARGHLDELVAKDAVKVTSSPAAGRGRPSLIFQVRVPDNCAITEEYIALINALVDMLKDSADSSDGLELANRIGIQWAKKLGEARPRWATPADALAELSQRLRDMGFDPHMRDSAEVELHACPFVTASGKRPEPFICAVHEGLLKERTARLSGNAVRLELKRFTPTETCSVKVTAAENETPGGQGAR</sequence>
<accession>A0A376CPR9</accession>
<dbReference type="Pfam" id="PF09339">
    <property type="entry name" value="HTH_IclR"/>
    <property type="match status" value="1"/>
</dbReference>
<organism evidence="2 3">
    <name type="scientific">Corynebacterium pilosum</name>
    <dbReference type="NCBI Taxonomy" id="35756"/>
    <lineage>
        <taxon>Bacteria</taxon>
        <taxon>Bacillati</taxon>
        <taxon>Actinomycetota</taxon>
        <taxon>Actinomycetes</taxon>
        <taxon>Mycobacteriales</taxon>
        <taxon>Corynebacteriaceae</taxon>
        <taxon>Corynebacterium</taxon>
    </lineage>
</organism>
<feature type="domain" description="HTH iclR-type" evidence="1">
    <location>
        <begin position="26"/>
        <end position="67"/>
    </location>
</feature>
<dbReference type="EMBL" id="UFXQ01000001">
    <property type="protein sequence ID" value="STC70207.1"/>
    <property type="molecule type" value="Genomic_DNA"/>
</dbReference>
<dbReference type="Proteomes" id="UP000254467">
    <property type="component" value="Unassembled WGS sequence"/>
</dbReference>
<dbReference type="InterPro" id="IPR036388">
    <property type="entry name" value="WH-like_DNA-bd_sf"/>
</dbReference>
<dbReference type="InterPro" id="IPR036390">
    <property type="entry name" value="WH_DNA-bd_sf"/>
</dbReference>
<dbReference type="AlphaFoldDB" id="A0A376CPR9"/>
<evidence type="ECO:0000313" key="3">
    <source>
        <dbReference type="Proteomes" id="UP000254467"/>
    </source>
</evidence>
<keyword evidence="3" id="KW-1185">Reference proteome</keyword>
<evidence type="ECO:0000259" key="1">
    <source>
        <dbReference type="Pfam" id="PF09339"/>
    </source>
</evidence>
<dbReference type="InterPro" id="IPR005471">
    <property type="entry name" value="Tscrpt_reg_IclR_N"/>
</dbReference>
<dbReference type="Gene3D" id="1.10.10.10">
    <property type="entry name" value="Winged helix-like DNA-binding domain superfamily/Winged helix DNA-binding domain"/>
    <property type="match status" value="1"/>
</dbReference>